<keyword evidence="3" id="KW-1185">Reference proteome</keyword>
<proteinExistence type="predicted"/>
<gene>
    <name evidence="2" type="ORF">H3Z82_02790</name>
</gene>
<comment type="caution">
    <text evidence="2">The sequence shown here is derived from an EMBL/GenBank/DDBJ whole genome shotgun (WGS) entry which is preliminary data.</text>
</comment>
<dbReference type="RefSeq" id="WP_182202371.1">
    <property type="nucleotide sequence ID" value="NZ_JACGLT010000002.1"/>
</dbReference>
<keyword evidence="1" id="KW-0472">Membrane</keyword>
<feature type="transmembrane region" description="Helical" evidence="1">
    <location>
        <begin position="12"/>
        <end position="32"/>
    </location>
</feature>
<evidence type="ECO:0008006" key="4">
    <source>
        <dbReference type="Google" id="ProtNLM"/>
    </source>
</evidence>
<evidence type="ECO:0000256" key="1">
    <source>
        <dbReference type="SAM" id="Phobius"/>
    </source>
</evidence>
<name>A0A7W2R2C7_9FLAO</name>
<evidence type="ECO:0000313" key="2">
    <source>
        <dbReference type="EMBL" id="MBA6151647.1"/>
    </source>
</evidence>
<accession>A0A7W2R2C7</accession>
<evidence type="ECO:0000313" key="3">
    <source>
        <dbReference type="Proteomes" id="UP000541857"/>
    </source>
</evidence>
<dbReference type="EMBL" id="JACGLT010000002">
    <property type="protein sequence ID" value="MBA6151647.1"/>
    <property type="molecule type" value="Genomic_DNA"/>
</dbReference>
<dbReference type="Proteomes" id="UP000541857">
    <property type="component" value="Unassembled WGS sequence"/>
</dbReference>
<keyword evidence="1" id="KW-0812">Transmembrane</keyword>
<sequence length="293" mass="32691">MIVNPQFFNYKIIIGSLIIGITALGIVSFNSYESSKSQQRFVDQEKKLVENELSDMISRYDTLNLNNTLLSEQLDSAKKSTESVLEQLRLMEGDIAVLTKVKSELSNIKAKNHALFTTVDSINLLNKRLESEKAIAYTELNVQQKVNSKLKKINKSLNSTIEKGALLTANSFSAKAFGTGINAASTTKAAHANRIDVCFTLAENTLTEKGMKDIYIQILDPLNNVIGDKGSVEFGKFLLFYSHKQHIQYNNDVIDVCTIVQAQKNDKPLAKGTYYVSVFHKERKLGGTQIELN</sequence>
<keyword evidence="1" id="KW-1133">Transmembrane helix</keyword>
<organism evidence="2 3">
    <name type="scientific">Gelidibacter maritimus</name>
    <dbReference type="NCBI Taxonomy" id="2761487"/>
    <lineage>
        <taxon>Bacteria</taxon>
        <taxon>Pseudomonadati</taxon>
        <taxon>Bacteroidota</taxon>
        <taxon>Flavobacteriia</taxon>
        <taxon>Flavobacteriales</taxon>
        <taxon>Flavobacteriaceae</taxon>
        <taxon>Gelidibacter</taxon>
    </lineage>
</organism>
<protein>
    <recommendedName>
        <fullName evidence="4">Chromosome partitioning protein ParA</fullName>
    </recommendedName>
</protein>
<reference evidence="2 3" key="1">
    <citation type="submission" date="2020-07" db="EMBL/GenBank/DDBJ databases">
        <title>Bacterium isolated from marine sediment.</title>
        <authorList>
            <person name="Shang D."/>
        </authorList>
    </citation>
    <scope>NUCLEOTIDE SEQUENCE [LARGE SCALE GENOMIC DNA]</scope>
    <source>
        <strain evidence="2 3">F6074</strain>
    </source>
</reference>
<dbReference type="AlphaFoldDB" id="A0A7W2R2C7"/>